<proteinExistence type="predicted"/>
<dbReference type="AlphaFoldDB" id="C6LZ91"/>
<dbReference type="OrthoDB" id="10258721at2759"/>
<feature type="region of interest" description="Disordered" evidence="1">
    <location>
        <begin position="1"/>
        <end position="34"/>
    </location>
</feature>
<dbReference type="VEuPathDB" id="GiardiaDB:GL50581_4122"/>
<dbReference type="EMBL" id="ACGJ01002920">
    <property type="protein sequence ID" value="EES98690.1"/>
    <property type="molecule type" value="Genomic_DNA"/>
</dbReference>
<organism evidence="2 3">
    <name type="scientific">Giardia intestinalis (strain ATCC 50581 / GS clone H7)</name>
    <name type="common">Giardia lamblia</name>
    <dbReference type="NCBI Taxonomy" id="598745"/>
    <lineage>
        <taxon>Eukaryota</taxon>
        <taxon>Metamonada</taxon>
        <taxon>Diplomonadida</taxon>
        <taxon>Hexamitidae</taxon>
        <taxon>Giardiinae</taxon>
        <taxon>Giardia</taxon>
    </lineage>
</organism>
<gene>
    <name evidence="2" type="ORF">GL50581_4122</name>
</gene>
<protein>
    <submittedName>
        <fullName evidence="2">Uncharacterized protein</fullName>
    </submittedName>
</protein>
<sequence>MSDKPAQTAVSRLKSRLEASATSNYENSASKTSTSYLDKLPRDMITNLYKATKGQQQPANIHDIISSRLREIDRQYHEETSAKLVDNLRVFVNRSVRTPPLSNTKSGVGQQYNQTAKKASNKAKRPISAGAQRAHLTAAGFSRETGTKRQSAHDKLSQLFDDDYIIPKMPISSAEVSNYLADRAGLVQQDVSKYISEYTKKRQNDAFNTKLARIEALAAAPESKQIHPMNLMGISDYNGIEAQASNVLIDTGGTICTTLSLADFHNQILHSGYSKSSAYRSSAGETLDKPVEKIRTLIHGNSLGPAEKEKRQLESKRRILFQALKRANSYTEKEAIMNELQHMKS</sequence>
<dbReference type="OMA" id="KLQHMMN"/>
<evidence type="ECO:0000313" key="3">
    <source>
        <dbReference type="Proteomes" id="UP000002488"/>
    </source>
</evidence>
<name>C6LZ91_GIAIB</name>
<reference evidence="2 3" key="1">
    <citation type="journal article" date="2009" name="PLoS Pathog.">
        <title>Draft genome sequencing of giardia intestinalis assemblage B isolate GS: is human giardiasis caused by two different species?</title>
        <authorList>
            <person name="Franzen O."/>
            <person name="Jerlstrom-Hultqvist J."/>
            <person name="Castro E."/>
            <person name="Sherwood E."/>
            <person name="Ankarklev J."/>
            <person name="Reiner D.S."/>
            <person name="Palm D."/>
            <person name="Andersson J.O."/>
            <person name="Andersson B."/>
            <person name="Svard S.G."/>
        </authorList>
    </citation>
    <scope>NUCLEOTIDE SEQUENCE [LARGE SCALE GENOMIC DNA]</scope>
    <source>
        <strain evidence="3">ATCC 50581 / GS clone H7</strain>
    </source>
</reference>
<evidence type="ECO:0000313" key="2">
    <source>
        <dbReference type="EMBL" id="EES98690.1"/>
    </source>
</evidence>
<evidence type="ECO:0000256" key="1">
    <source>
        <dbReference type="SAM" id="MobiDB-lite"/>
    </source>
</evidence>
<dbReference type="Proteomes" id="UP000002488">
    <property type="component" value="Unassembled WGS sequence"/>
</dbReference>
<accession>C6LZ91</accession>
<comment type="caution">
    <text evidence="2">The sequence shown here is derived from an EMBL/GenBank/DDBJ whole genome shotgun (WGS) entry which is preliminary data.</text>
</comment>
<feature type="compositionally biased region" description="Polar residues" evidence="1">
    <location>
        <begin position="20"/>
        <end position="34"/>
    </location>
</feature>